<feature type="region of interest" description="Disordered" evidence="1">
    <location>
        <begin position="100"/>
        <end position="171"/>
    </location>
</feature>
<dbReference type="EMBL" id="DS999641">
    <property type="protein sequence ID" value="EFE72333.2"/>
    <property type="molecule type" value="Genomic_DNA"/>
</dbReference>
<dbReference type="eggNOG" id="ENOG50324R1">
    <property type="taxonomic scope" value="Bacteria"/>
</dbReference>
<accession>D5ZQ91</accession>
<protein>
    <submittedName>
        <fullName evidence="2">Predicted protein</fullName>
    </submittedName>
</protein>
<dbReference type="Pfam" id="PF19819">
    <property type="entry name" value="DUF6302"/>
    <property type="match status" value="1"/>
</dbReference>
<dbReference type="RefSeq" id="WP_004993829.1">
    <property type="nucleotide sequence ID" value="NZ_DS999641.1"/>
</dbReference>
<name>D5ZQ91_STRV1</name>
<dbReference type="InterPro" id="IPR046269">
    <property type="entry name" value="DUF6302"/>
</dbReference>
<dbReference type="Proteomes" id="UP000003824">
    <property type="component" value="Unassembled WGS sequence"/>
</dbReference>
<evidence type="ECO:0000313" key="2">
    <source>
        <dbReference type="EMBL" id="EFE72333.2"/>
    </source>
</evidence>
<sequence>MTIPTPSTPQPPSLRLLPPQEAFDFEYWQARLVRPELLRDAVALAVYRIPLLAIPAGLNRRGGHLHMIEGRCAKQAVQALSGRPGFELLTRSGPLVSWGEPLPDDLSPEARKPGAYSTACASSPGILTPLLPPAGHGGRSSDPGRWPPSSELLPGRPPPPRTVVPASAVHA</sequence>
<gene>
    <name evidence="2" type="ORF">SSFG_07568</name>
</gene>
<dbReference type="AlphaFoldDB" id="D5ZQ91"/>
<proteinExistence type="predicted"/>
<evidence type="ECO:0000313" key="3">
    <source>
        <dbReference type="Proteomes" id="UP000003824"/>
    </source>
</evidence>
<evidence type="ECO:0000256" key="1">
    <source>
        <dbReference type="SAM" id="MobiDB-lite"/>
    </source>
</evidence>
<reference evidence="3" key="1">
    <citation type="submission" date="2008-12" db="EMBL/GenBank/DDBJ databases">
        <title>Annotation of Streptomyces ghanaensis ATCC 14672.</title>
        <authorList>
            <consortium name="The Broad Institute Genome Sequencing Platform"/>
            <consortium name="Broad Institute Microbial Sequencing Center"/>
            <person name="Fischbach M."/>
            <person name="Ward D."/>
            <person name="Young S."/>
            <person name="Kodira C.D."/>
            <person name="Zeng Q."/>
            <person name="Koehrsen M."/>
            <person name="Godfrey P."/>
            <person name="Alvarado L."/>
            <person name="Berlin A.M."/>
            <person name="Borenstein D."/>
            <person name="Chen Z."/>
            <person name="Engels R."/>
            <person name="Freedman E."/>
            <person name="Gellesch M."/>
            <person name="Goldberg J."/>
            <person name="Griggs A."/>
            <person name="Gujja S."/>
            <person name="Heiman D.I."/>
            <person name="Hepburn T.A."/>
            <person name="Howarth C."/>
            <person name="Jen D."/>
            <person name="Larson L."/>
            <person name="Lewis B."/>
            <person name="Mehta T."/>
            <person name="Park D."/>
            <person name="Pearson M."/>
            <person name="Roberts A."/>
            <person name="Saif S."/>
            <person name="Shea T.D."/>
            <person name="Shenoy N."/>
            <person name="Sisk P."/>
            <person name="Stolte C."/>
            <person name="Sykes S.N."/>
            <person name="Walk T."/>
            <person name="White J."/>
            <person name="Yandava C."/>
            <person name="Straight P."/>
            <person name="Clardy J."/>
            <person name="Hung D."/>
            <person name="Kolter R."/>
            <person name="Mekalanos J."/>
            <person name="Walker S."/>
            <person name="Walsh C.T."/>
            <person name="Wieland B.L.C."/>
            <person name="Ilzarbe M."/>
            <person name="Galagan J."/>
            <person name="Nusbaum C."/>
            <person name="Birren B."/>
        </authorList>
    </citation>
    <scope>NUCLEOTIDE SEQUENCE [LARGE SCALE GENOMIC DNA]</scope>
    <source>
        <strain evidence="3">ATCC 14672 / DSM 40746 / JCM 4963 / KCTC 9882 / NRRL B-12104 / FH 1290</strain>
    </source>
</reference>
<organism evidence="2 3">
    <name type="scientific">Streptomyces viridosporus (strain ATCC 14672 / DSM 40746 / JCM 4963 / KCTC 9882 / NRRL B-12104 / FH 1290)</name>
    <name type="common">Streptomyces ghanaensis</name>
    <dbReference type="NCBI Taxonomy" id="566461"/>
    <lineage>
        <taxon>Bacteria</taxon>
        <taxon>Bacillati</taxon>
        <taxon>Actinomycetota</taxon>
        <taxon>Actinomycetes</taxon>
        <taxon>Kitasatosporales</taxon>
        <taxon>Streptomycetaceae</taxon>
        <taxon>Streptomyces</taxon>
    </lineage>
</organism>